<proteinExistence type="predicted"/>
<feature type="region of interest" description="Disordered" evidence="1">
    <location>
        <begin position="523"/>
        <end position="545"/>
    </location>
</feature>
<keyword evidence="3" id="KW-1185">Reference proteome</keyword>
<organism evidence="2 3">
    <name type="scientific">Suillus subaureus</name>
    <dbReference type="NCBI Taxonomy" id="48587"/>
    <lineage>
        <taxon>Eukaryota</taxon>
        <taxon>Fungi</taxon>
        <taxon>Dikarya</taxon>
        <taxon>Basidiomycota</taxon>
        <taxon>Agaricomycotina</taxon>
        <taxon>Agaricomycetes</taxon>
        <taxon>Agaricomycetidae</taxon>
        <taxon>Boletales</taxon>
        <taxon>Suillineae</taxon>
        <taxon>Suillaceae</taxon>
        <taxon>Suillus</taxon>
    </lineage>
</organism>
<comment type="caution">
    <text evidence="2">The sequence shown here is derived from an EMBL/GenBank/DDBJ whole genome shotgun (WGS) entry which is preliminary data.</text>
</comment>
<evidence type="ECO:0000313" key="3">
    <source>
        <dbReference type="Proteomes" id="UP000807769"/>
    </source>
</evidence>
<accession>A0A9P7J964</accession>
<name>A0A9P7J964_9AGAM</name>
<dbReference type="OrthoDB" id="2674606at2759"/>
<dbReference type="Proteomes" id="UP000807769">
    <property type="component" value="Unassembled WGS sequence"/>
</dbReference>
<sequence>MSKRWQPTWEQHTWLMPHLTKYQVMPCSEEAVYLMLMHREWLENWPEEDVLWPDHPMEQHALSEDEKAELCLAEKERKEKSIQEMLKVAQATQSLTNGQRVALVKKETMALYAGKSEEIKAKVKEYIHAQKQEHGKEKAEPWSDEDQQQNLMKLATVANQFLKGLADATSLSFSLLIGGPSIELGGMIDVWSFHVGMTKLGNNFSQAYPKFESEVVGPFRDYLYHVYSEATALKDRKMGGASSSSSLWGESLYNKNRPSYRASDMMDELSKQDTSLTNMFGSLDLSNFPSLSHDPDVSKFLPLSNGPGSPILTSPASQPSSSDNILSGNNESNWLVSNGLNDLLETLAQNLPMSTVNCLMSHGPPLLPSIPAVPAAADTFYFPPPPKLFDGMPSADSLPNPPLPHKPFDGTPSADSAPSGFTHPTAHLPGNAEEPNSNRPDALPASSMAEDSTEDSRPSPIPSHTSTSANIINEPRVDEAQNDKGNDSSGPHRTRRAHIPLTCNIIANSISNNCRENVSLNPASKCSHATDSSTHAGQQAKRPRV</sequence>
<dbReference type="EMBL" id="JABBWG010000035">
    <property type="protein sequence ID" value="KAG1809163.1"/>
    <property type="molecule type" value="Genomic_DNA"/>
</dbReference>
<evidence type="ECO:0000256" key="1">
    <source>
        <dbReference type="SAM" id="MobiDB-lite"/>
    </source>
</evidence>
<feature type="region of interest" description="Disordered" evidence="1">
    <location>
        <begin position="391"/>
        <end position="495"/>
    </location>
</feature>
<feature type="compositionally biased region" description="Polar residues" evidence="1">
    <location>
        <begin position="462"/>
        <end position="471"/>
    </location>
</feature>
<feature type="compositionally biased region" description="Basic and acidic residues" evidence="1">
    <location>
        <begin position="475"/>
        <end position="486"/>
    </location>
</feature>
<evidence type="ECO:0000313" key="2">
    <source>
        <dbReference type="EMBL" id="KAG1809163.1"/>
    </source>
</evidence>
<dbReference type="GeneID" id="64634857"/>
<gene>
    <name evidence="2" type="ORF">BJ212DRAFT_1484671</name>
</gene>
<dbReference type="RefSeq" id="XP_041189072.1">
    <property type="nucleotide sequence ID" value="XM_041340841.1"/>
</dbReference>
<reference evidence="2" key="1">
    <citation type="journal article" date="2020" name="New Phytol.">
        <title>Comparative genomics reveals dynamic genome evolution in host specialist ectomycorrhizal fungi.</title>
        <authorList>
            <person name="Lofgren L.A."/>
            <person name="Nguyen N.H."/>
            <person name="Vilgalys R."/>
            <person name="Ruytinx J."/>
            <person name="Liao H.L."/>
            <person name="Branco S."/>
            <person name="Kuo A."/>
            <person name="LaButti K."/>
            <person name="Lipzen A."/>
            <person name="Andreopoulos W."/>
            <person name="Pangilinan J."/>
            <person name="Riley R."/>
            <person name="Hundley H."/>
            <person name="Na H."/>
            <person name="Barry K."/>
            <person name="Grigoriev I.V."/>
            <person name="Stajich J.E."/>
            <person name="Kennedy P.G."/>
        </authorList>
    </citation>
    <scope>NUCLEOTIDE SEQUENCE</scope>
    <source>
        <strain evidence="2">MN1</strain>
    </source>
</reference>
<protein>
    <submittedName>
        <fullName evidence="2">Uncharacterized protein</fullName>
    </submittedName>
</protein>
<feature type="compositionally biased region" description="Polar residues" evidence="1">
    <location>
        <begin position="523"/>
        <end position="537"/>
    </location>
</feature>
<dbReference type="AlphaFoldDB" id="A0A9P7J964"/>